<dbReference type="KEGG" id="dao:Desac_0123"/>
<feature type="region of interest" description="Disordered" evidence="1">
    <location>
        <begin position="484"/>
        <end position="513"/>
    </location>
</feature>
<keyword evidence="2" id="KW-1133">Transmembrane helix</keyword>
<reference evidence="3 4" key="1">
    <citation type="journal article" date="2011" name="Stand. Genomic Sci.">
        <title>Complete genome sequence of the acetate-degrading sulfate reducer Desulfobacca acetoxidans type strain (ASRB2).</title>
        <authorList>
            <person name="Goker M."/>
            <person name="Teshima H."/>
            <person name="Lapidus A."/>
            <person name="Nolan M."/>
            <person name="Lucas S."/>
            <person name="Hammon N."/>
            <person name="Deshpande S."/>
            <person name="Cheng J.F."/>
            <person name="Tapia R."/>
            <person name="Han C."/>
            <person name="Goodwin L."/>
            <person name="Pitluck S."/>
            <person name="Huntemann M."/>
            <person name="Liolios K."/>
            <person name="Ivanova N."/>
            <person name="Pagani I."/>
            <person name="Mavromatis K."/>
            <person name="Ovchinikova G."/>
            <person name="Pati A."/>
            <person name="Chen A."/>
            <person name="Palaniappan K."/>
            <person name="Land M."/>
            <person name="Hauser L."/>
            <person name="Brambilla E.M."/>
            <person name="Rohde M."/>
            <person name="Spring S."/>
            <person name="Detter J.C."/>
            <person name="Woyke T."/>
            <person name="Bristow J."/>
            <person name="Eisen J.A."/>
            <person name="Markowitz V."/>
            <person name="Hugenholtz P."/>
            <person name="Kyrpides N.C."/>
            <person name="Klenk H.P."/>
        </authorList>
    </citation>
    <scope>NUCLEOTIDE SEQUENCE [LARGE SCALE GENOMIC DNA]</scope>
    <source>
        <strain evidence="4">ATCC 700848 / DSM 11109 / ASRB2</strain>
    </source>
</reference>
<feature type="transmembrane region" description="Helical" evidence="2">
    <location>
        <begin position="232"/>
        <end position="256"/>
    </location>
</feature>
<feature type="transmembrane region" description="Helical" evidence="2">
    <location>
        <begin position="21"/>
        <end position="43"/>
    </location>
</feature>
<dbReference type="AlphaFoldDB" id="F2NJ62"/>
<keyword evidence="2" id="KW-0472">Membrane</keyword>
<accession>F2NJ62</accession>
<evidence type="ECO:0000256" key="1">
    <source>
        <dbReference type="SAM" id="MobiDB-lite"/>
    </source>
</evidence>
<evidence type="ECO:0000256" key="2">
    <source>
        <dbReference type="SAM" id="Phobius"/>
    </source>
</evidence>
<dbReference type="STRING" id="880072.Desac_0123"/>
<name>F2NJ62_DESAR</name>
<reference evidence="4" key="2">
    <citation type="submission" date="2011-03" db="EMBL/GenBank/DDBJ databases">
        <title>The complete genome of Desulfobacca acetoxidans DSM 11109.</title>
        <authorList>
            <consortium name="US DOE Joint Genome Institute (JGI-PGF)"/>
            <person name="Lucas S."/>
            <person name="Copeland A."/>
            <person name="Lapidus A."/>
            <person name="Bruce D."/>
            <person name="Goodwin L."/>
            <person name="Pitluck S."/>
            <person name="Peters L."/>
            <person name="Kyrpides N."/>
            <person name="Mavromatis K."/>
            <person name="Ivanova N."/>
            <person name="Ovchinnikova G."/>
            <person name="Teshima H."/>
            <person name="Detter J.C."/>
            <person name="Han C."/>
            <person name="Land M."/>
            <person name="Hauser L."/>
            <person name="Markowitz V."/>
            <person name="Cheng J.-F."/>
            <person name="Hugenholtz P."/>
            <person name="Woyke T."/>
            <person name="Wu D."/>
            <person name="Spring S."/>
            <person name="Schueler E."/>
            <person name="Brambilla E."/>
            <person name="Klenk H.-P."/>
            <person name="Eisen J.A."/>
        </authorList>
    </citation>
    <scope>NUCLEOTIDE SEQUENCE [LARGE SCALE GENOMIC DNA]</scope>
    <source>
        <strain evidence="4">ATCC 700848 / DSM 11109 / ASRB2</strain>
    </source>
</reference>
<protein>
    <submittedName>
        <fullName evidence="3">Uncharacterized protein</fullName>
    </submittedName>
</protein>
<dbReference type="HOGENOM" id="CLU_530738_0_0_7"/>
<keyword evidence="4" id="KW-1185">Reference proteome</keyword>
<sequence>MSGVASFGKTILATRLFWRQALTFILALFCLLFIFFLSLHLALDSMWDQATQSVRVEIEREADTIARLLVFEFSHLKELLDVQPQQQSPLDEHVKRLLWEKVTFNKAIRGIELIHGPSDPTGRHITYSYYLSDIQSTEWEQGPQKSLKSLMGTEGELIEIINREQRVDKNRLESINRGPKPESEMLLRYFPFYIPLLDQGAVFWGVAKVGINTDALRRFLVLLDEEDTRLRWTLAWIMGVSVVLSLTIGLAGFYWLSQKTATPLTGYGKINAALQDSQGSDISSVLTYLARQKSYDIVEYEQVQFLCLHLGHVIQALGEKLIASERQASLGRLAGRVMAVRATDWSRLLQPLPLVWQEIDLHSLTTQINALLTAILPPGTLRLREDQPLSNMFGCPGYLVQAILSLADFALQEKTELAELSWHTWPLTAGGFGLVVGFGGRHYSQEEIFRLLRPLQTQTTPPPPLGPFLAAAVARQHGGRFDIQPGPQGGLQLRLEVPDSRPPTDELSEAGSE</sequence>
<feature type="transmembrane region" description="Helical" evidence="2">
    <location>
        <begin position="190"/>
        <end position="211"/>
    </location>
</feature>
<dbReference type="Proteomes" id="UP000000483">
    <property type="component" value="Chromosome"/>
</dbReference>
<dbReference type="RefSeq" id="WP_013705133.1">
    <property type="nucleotide sequence ID" value="NC_015388.1"/>
</dbReference>
<evidence type="ECO:0000313" key="4">
    <source>
        <dbReference type="Proteomes" id="UP000000483"/>
    </source>
</evidence>
<keyword evidence="2" id="KW-0812">Transmembrane</keyword>
<gene>
    <name evidence="3" type="ordered locus">Desac_0123</name>
</gene>
<organism evidence="3 4">
    <name type="scientific">Desulfobacca acetoxidans (strain ATCC 700848 / DSM 11109 / ASRB2)</name>
    <dbReference type="NCBI Taxonomy" id="880072"/>
    <lineage>
        <taxon>Bacteria</taxon>
        <taxon>Pseudomonadati</taxon>
        <taxon>Thermodesulfobacteriota</taxon>
        <taxon>Desulfobaccia</taxon>
        <taxon>Desulfobaccales</taxon>
        <taxon>Desulfobaccaceae</taxon>
        <taxon>Desulfobacca</taxon>
    </lineage>
</organism>
<proteinExistence type="predicted"/>
<dbReference type="EMBL" id="CP002629">
    <property type="protein sequence ID" value="AEB08020.1"/>
    <property type="molecule type" value="Genomic_DNA"/>
</dbReference>
<evidence type="ECO:0000313" key="3">
    <source>
        <dbReference type="EMBL" id="AEB08020.1"/>
    </source>
</evidence>